<protein>
    <submittedName>
        <fullName evidence="6">DsbA family protein</fullName>
    </submittedName>
</protein>
<dbReference type="Gene3D" id="3.40.30.10">
    <property type="entry name" value="Glutaredoxin"/>
    <property type="match status" value="1"/>
</dbReference>
<evidence type="ECO:0000256" key="1">
    <source>
        <dbReference type="ARBA" id="ARBA00022729"/>
    </source>
</evidence>
<evidence type="ECO:0000313" key="7">
    <source>
        <dbReference type="Proteomes" id="UP001055580"/>
    </source>
</evidence>
<evidence type="ECO:0000259" key="5">
    <source>
        <dbReference type="PROSITE" id="PS51352"/>
    </source>
</evidence>
<dbReference type="RefSeq" id="WP_250751509.1">
    <property type="nucleotide sequence ID" value="NZ_CP098401.1"/>
</dbReference>
<proteinExistence type="predicted"/>
<dbReference type="SUPFAM" id="SSF52833">
    <property type="entry name" value="Thioredoxin-like"/>
    <property type="match status" value="1"/>
</dbReference>
<dbReference type="PANTHER" id="PTHR13887:SF14">
    <property type="entry name" value="DISULFIDE BOND FORMATION PROTEIN D"/>
    <property type="match status" value="1"/>
</dbReference>
<gene>
    <name evidence="6" type="ORF">M9980_12690</name>
</gene>
<dbReference type="InterPro" id="IPR036249">
    <property type="entry name" value="Thioredoxin-like_sf"/>
</dbReference>
<name>A0ABY4TW41_9SPHN</name>
<dbReference type="EMBL" id="CP098401">
    <property type="protein sequence ID" value="URW75379.1"/>
    <property type="molecule type" value="Genomic_DNA"/>
</dbReference>
<reference evidence="6" key="1">
    <citation type="submission" date="2022-05" db="EMBL/GenBank/DDBJ databases">
        <title>Sphingomonas sp. strain RMG20 Genome sequencing and assembly.</title>
        <authorList>
            <person name="Kim I."/>
        </authorList>
    </citation>
    <scope>NUCLEOTIDE SEQUENCE</scope>
    <source>
        <strain evidence="6">RMG20</strain>
    </source>
</reference>
<dbReference type="Pfam" id="PF01323">
    <property type="entry name" value="DSBA"/>
    <property type="match status" value="1"/>
</dbReference>
<feature type="domain" description="Thioredoxin" evidence="5">
    <location>
        <begin position="23"/>
        <end position="236"/>
    </location>
</feature>
<evidence type="ECO:0000256" key="4">
    <source>
        <dbReference type="ARBA" id="ARBA00023284"/>
    </source>
</evidence>
<dbReference type="Proteomes" id="UP001055580">
    <property type="component" value="Chromosome"/>
</dbReference>
<accession>A0ABY4TW41</accession>
<dbReference type="Pfam" id="PF18312">
    <property type="entry name" value="ScsC_N"/>
    <property type="match status" value="1"/>
</dbReference>
<keyword evidence="2" id="KW-0560">Oxidoreductase</keyword>
<dbReference type="InterPro" id="IPR013766">
    <property type="entry name" value="Thioredoxin_domain"/>
</dbReference>
<organism evidence="6 7">
    <name type="scientific">Sphingomonas donggukensis</name>
    <dbReference type="NCBI Taxonomy" id="2949093"/>
    <lineage>
        <taxon>Bacteria</taxon>
        <taxon>Pseudomonadati</taxon>
        <taxon>Pseudomonadota</taxon>
        <taxon>Alphaproteobacteria</taxon>
        <taxon>Sphingomonadales</taxon>
        <taxon>Sphingomonadaceae</taxon>
        <taxon>Sphingomonas</taxon>
    </lineage>
</organism>
<dbReference type="InterPro" id="IPR041205">
    <property type="entry name" value="ScsC_N"/>
</dbReference>
<dbReference type="PROSITE" id="PS51352">
    <property type="entry name" value="THIOREDOXIN_2"/>
    <property type="match status" value="1"/>
</dbReference>
<keyword evidence="3" id="KW-1015">Disulfide bond</keyword>
<dbReference type="PANTHER" id="PTHR13887">
    <property type="entry name" value="GLUTATHIONE S-TRANSFERASE KAPPA"/>
    <property type="match status" value="1"/>
</dbReference>
<keyword evidence="1" id="KW-0732">Signal</keyword>
<dbReference type="InterPro" id="IPR001853">
    <property type="entry name" value="DSBA-like_thioredoxin_dom"/>
</dbReference>
<dbReference type="CDD" id="cd03023">
    <property type="entry name" value="DsbA_Com1_like"/>
    <property type="match status" value="1"/>
</dbReference>
<evidence type="ECO:0000256" key="3">
    <source>
        <dbReference type="ARBA" id="ARBA00023157"/>
    </source>
</evidence>
<keyword evidence="7" id="KW-1185">Reference proteome</keyword>
<keyword evidence="4" id="KW-0676">Redox-active center</keyword>
<evidence type="ECO:0000256" key="2">
    <source>
        <dbReference type="ARBA" id="ARBA00023002"/>
    </source>
</evidence>
<sequence>MTLRPWILALLLLAAGAIGGAVVLAGQALRPAPAAGDVRGYLMAHPEVIPEAIQVLQERETGKLVAANRAAVTTPFPGAVGGNPAGDVTIVTYMDYACGFCRASLPDLAKLVGEDAKVRVVYRELPILSAESRDAAAWALAAAEQGKYMPFHTALFAAGRPNAASIAQAANAAGLDLARARTAIASPAVATELSRNLDMARALGMTGTPAWVIGDRILSGAVGHDALQKAVAAARAAR</sequence>
<evidence type="ECO:0000313" key="6">
    <source>
        <dbReference type="EMBL" id="URW75379.1"/>
    </source>
</evidence>